<evidence type="ECO:0000313" key="6">
    <source>
        <dbReference type="Proteomes" id="UP000694620"/>
    </source>
</evidence>
<evidence type="ECO:0000313" key="5">
    <source>
        <dbReference type="Ensembl" id="ENSECRP00000027699.1"/>
    </source>
</evidence>
<dbReference type="InterPro" id="IPR040370">
    <property type="entry name" value="CCDC74A/CCDC74B/CCDC92"/>
</dbReference>
<organism evidence="5 6">
    <name type="scientific">Erpetoichthys calabaricus</name>
    <name type="common">Rope fish</name>
    <name type="synonym">Calamoichthys calabaricus</name>
    <dbReference type="NCBI Taxonomy" id="27687"/>
    <lineage>
        <taxon>Eukaryota</taxon>
        <taxon>Metazoa</taxon>
        <taxon>Chordata</taxon>
        <taxon>Craniata</taxon>
        <taxon>Vertebrata</taxon>
        <taxon>Euteleostomi</taxon>
        <taxon>Actinopterygii</taxon>
        <taxon>Polypteriformes</taxon>
        <taxon>Polypteridae</taxon>
        <taxon>Erpetoichthys</taxon>
    </lineage>
</organism>
<dbReference type="Pfam" id="PF14917">
    <property type="entry name" value="CCDC74_C"/>
    <property type="match status" value="1"/>
</dbReference>
<evidence type="ECO:0000256" key="2">
    <source>
        <dbReference type="SAM" id="MobiDB-lite"/>
    </source>
</evidence>
<feature type="region of interest" description="Disordered" evidence="2">
    <location>
        <begin position="16"/>
        <end position="43"/>
    </location>
</feature>
<reference evidence="5" key="2">
    <citation type="submission" date="2025-08" db="UniProtKB">
        <authorList>
            <consortium name="Ensembl"/>
        </authorList>
    </citation>
    <scope>IDENTIFICATION</scope>
</reference>
<evidence type="ECO:0000259" key="4">
    <source>
        <dbReference type="Pfam" id="PF14917"/>
    </source>
</evidence>
<sequence length="295" mass="33700">MAHGSLPPIDTLPQWSRVLHFDTSRRPRPHRPSPLSPTEHNLQSQRISALEKSLQFLQQQHSETLEKLHQEIEQLRRKNKDLQYRLIMGSQHGHKGTFGNMSYQSFGAETEGHTEVETAPPNPPTEASMGTLKRDHTESGPELTMLHIQGPAVDYRNLHINSLYPLLIHTSQNDCSRAPNMQECHVLIQQLYHANRLQAREILRVKSVVKDFICNKLPPDTYIIRKNYMADHSSVQNPVEFPKLSFKAMRKGSKSQVSSSKKTALPVLKQDVSGSFDESQRTQKKSAFHSTKFKE</sequence>
<reference evidence="5" key="3">
    <citation type="submission" date="2025-09" db="UniProtKB">
        <authorList>
            <consortium name="Ensembl"/>
        </authorList>
    </citation>
    <scope>IDENTIFICATION</scope>
</reference>
<feature type="domain" description="Coiled coil protein 74 C-terminal" evidence="4">
    <location>
        <begin position="174"/>
        <end position="283"/>
    </location>
</feature>
<dbReference type="InterPro" id="IPR029422">
    <property type="entry name" value="CCDC74_C"/>
</dbReference>
<evidence type="ECO:0000259" key="3">
    <source>
        <dbReference type="Pfam" id="PF14916"/>
    </source>
</evidence>
<dbReference type="AlphaFoldDB" id="A0A8C4T646"/>
<keyword evidence="6" id="KW-1185">Reference proteome</keyword>
<keyword evidence="1" id="KW-0175">Coiled coil</keyword>
<dbReference type="GeneTree" id="ENSGT00940000167368"/>
<feature type="domain" description="CCDC92/74 N-terminal" evidence="3">
    <location>
        <begin position="44"/>
        <end position="92"/>
    </location>
</feature>
<dbReference type="PANTHER" id="PTHR14882">
    <property type="entry name" value="COILED-COIL DOMAIN-CONTAINING 74A"/>
    <property type="match status" value="1"/>
</dbReference>
<feature type="region of interest" description="Disordered" evidence="2">
    <location>
        <begin position="273"/>
        <end position="295"/>
    </location>
</feature>
<gene>
    <name evidence="5" type="primary">ccdc74b</name>
</gene>
<accession>A0A8C4T646</accession>
<dbReference type="PANTHER" id="PTHR14882:SF5">
    <property type="entry name" value="COILED-COIL DOMAIN CONTAINING 74A"/>
    <property type="match status" value="1"/>
</dbReference>
<reference evidence="5" key="1">
    <citation type="submission" date="2021-06" db="EMBL/GenBank/DDBJ databases">
        <authorList>
            <consortium name="Wellcome Sanger Institute Data Sharing"/>
        </authorList>
    </citation>
    <scope>NUCLEOTIDE SEQUENCE [LARGE SCALE GENOMIC DNA]</scope>
</reference>
<dbReference type="InterPro" id="IPR039496">
    <property type="entry name" value="CCDC92/74_N"/>
</dbReference>
<evidence type="ECO:0000256" key="1">
    <source>
        <dbReference type="ARBA" id="ARBA00023054"/>
    </source>
</evidence>
<dbReference type="Pfam" id="PF14916">
    <property type="entry name" value="CCDC92"/>
    <property type="match status" value="1"/>
</dbReference>
<feature type="region of interest" description="Disordered" evidence="2">
    <location>
        <begin position="110"/>
        <end position="139"/>
    </location>
</feature>
<dbReference type="Proteomes" id="UP000694620">
    <property type="component" value="Chromosome 18"/>
</dbReference>
<protein>
    <submittedName>
        <fullName evidence="5">Si:ch211-222n4.2</fullName>
    </submittedName>
</protein>
<dbReference type="Ensembl" id="ENSECRT00000028276.1">
    <property type="protein sequence ID" value="ENSECRP00000027699.1"/>
    <property type="gene ID" value="ENSECRG00000018763.1"/>
</dbReference>
<name>A0A8C4T646_ERPCA</name>
<proteinExistence type="predicted"/>